<feature type="region of interest" description="Disordered" evidence="7">
    <location>
        <begin position="309"/>
        <end position="352"/>
    </location>
</feature>
<dbReference type="EMBL" id="JALJOT010000009">
    <property type="protein sequence ID" value="KAK9907381.1"/>
    <property type="molecule type" value="Genomic_DNA"/>
</dbReference>
<name>A0ABR2YLQ8_9CHLO</name>
<evidence type="ECO:0000313" key="10">
    <source>
        <dbReference type="Proteomes" id="UP001491310"/>
    </source>
</evidence>
<comment type="subcellular location">
    <subcellularLocation>
        <location evidence="1">Endoplasmic reticulum membrane</location>
        <topology evidence="1">Multi-pass membrane protein</topology>
    </subcellularLocation>
</comment>
<keyword evidence="3" id="KW-0256">Endoplasmic reticulum</keyword>
<sequence length="369" mass="39990">MKNEVYSIDDFLKTNGYATSPRDNLGSPSEGQRSRNGVQKFRKPVSDSRGWIAYPRRALSVMKAAVLLGTSLVCAGISASGFAILVFLLLTRSLAPATAYFEKELFFDYTKPAAVASANFCQSPAPVKASAANARFLQPGQAMNVWMELVTPETHGSSNTDVFQVAAELVAADGRATASASRPCLVTYRSPLIRYIRMLARLPLVLVGWYEEKQDLKVVLFKGYKEKADVPFCVFRVALMARANGGELPGIYKASVHIDLSLGLIGRALYKIRPGTVATYVLSITGLAAFCGGGLASLGLLAIWGISKPRPDQASSSKARQYDEVSSETGWSEVSTGELDSESERDRDVGMLEPMASLSDRGMLKYELI</sequence>
<keyword evidence="5" id="KW-0443">Lipid metabolism</keyword>
<evidence type="ECO:0000256" key="6">
    <source>
        <dbReference type="ARBA" id="ARBA00023136"/>
    </source>
</evidence>
<dbReference type="CDD" id="cd23995">
    <property type="entry name" value="Seipin_BSCL2_like"/>
    <property type="match status" value="1"/>
</dbReference>
<evidence type="ECO:0000256" key="3">
    <source>
        <dbReference type="ARBA" id="ARBA00022824"/>
    </source>
</evidence>
<keyword evidence="10" id="KW-1185">Reference proteome</keyword>
<evidence type="ECO:0000256" key="2">
    <source>
        <dbReference type="ARBA" id="ARBA00022692"/>
    </source>
</evidence>
<protein>
    <recommendedName>
        <fullName evidence="11">Seipin</fullName>
    </recommendedName>
</protein>
<evidence type="ECO:0000313" key="9">
    <source>
        <dbReference type="EMBL" id="KAK9907381.1"/>
    </source>
</evidence>
<keyword evidence="2 8" id="KW-0812">Transmembrane</keyword>
<keyword evidence="6 8" id="KW-0472">Membrane</keyword>
<feature type="region of interest" description="Disordered" evidence="7">
    <location>
        <begin position="17"/>
        <end position="40"/>
    </location>
</feature>
<feature type="transmembrane region" description="Helical" evidence="8">
    <location>
        <begin position="64"/>
        <end position="90"/>
    </location>
</feature>
<gene>
    <name evidence="9" type="ORF">WJX75_002552</name>
</gene>
<dbReference type="PANTHER" id="PTHR21212">
    <property type="entry name" value="BERNARDINELLI-SEIP CONGENITAL LIPODYSTROPHY 2 HOMOLOG BSCL2 PROTEIN"/>
    <property type="match status" value="1"/>
</dbReference>
<evidence type="ECO:0008006" key="11">
    <source>
        <dbReference type="Google" id="ProtNLM"/>
    </source>
</evidence>
<evidence type="ECO:0000256" key="4">
    <source>
        <dbReference type="ARBA" id="ARBA00022989"/>
    </source>
</evidence>
<feature type="transmembrane region" description="Helical" evidence="8">
    <location>
        <begin position="277"/>
        <end position="306"/>
    </location>
</feature>
<comment type="caution">
    <text evidence="9">The sequence shown here is derived from an EMBL/GenBank/DDBJ whole genome shotgun (WGS) entry which is preliminary data.</text>
</comment>
<evidence type="ECO:0000256" key="7">
    <source>
        <dbReference type="SAM" id="MobiDB-lite"/>
    </source>
</evidence>
<evidence type="ECO:0000256" key="5">
    <source>
        <dbReference type="ARBA" id="ARBA00023098"/>
    </source>
</evidence>
<dbReference type="PANTHER" id="PTHR21212:SF0">
    <property type="entry name" value="SEIPIN"/>
    <property type="match status" value="1"/>
</dbReference>
<proteinExistence type="predicted"/>
<keyword evidence="4 8" id="KW-1133">Transmembrane helix</keyword>
<dbReference type="Proteomes" id="UP001491310">
    <property type="component" value="Unassembled WGS sequence"/>
</dbReference>
<feature type="compositionally biased region" description="Polar residues" evidence="7">
    <location>
        <begin position="17"/>
        <end position="37"/>
    </location>
</feature>
<reference evidence="9 10" key="1">
    <citation type="journal article" date="2024" name="Nat. Commun.">
        <title>Phylogenomics reveals the evolutionary origins of lichenization in chlorophyte algae.</title>
        <authorList>
            <person name="Puginier C."/>
            <person name="Libourel C."/>
            <person name="Otte J."/>
            <person name="Skaloud P."/>
            <person name="Haon M."/>
            <person name="Grisel S."/>
            <person name="Petersen M."/>
            <person name="Berrin J.G."/>
            <person name="Delaux P.M."/>
            <person name="Dal Grande F."/>
            <person name="Keller J."/>
        </authorList>
    </citation>
    <scope>NUCLEOTIDE SEQUENCE [LARGE SCALE GENOMIC DNA]</scope>
    <source>
        <strain evidence="9 10">SAG 216-7</strain>
    </source>
</reference>
<organism evidence="9 10">
    <name type="scientific">Coccomyxa subellipsoidea</name>
    <dbReference type="NCBI Taxonomy" id="248742"/>
    <lineage>
        <taxon>Eukaryota</taxon>
        <taxon>Viridiplantae</taxon>
        <taxon>Chlorophyta</taxon>
        <taxon>core chlorophytes</taxon>
        <taxon>Trebouxiophyceae</taxon>
        <taxon>Trebouxiophyceae incertae sedis</taxon>
        <taxon>Coccomyxaceae</taxon>
        <taxon>Coccomyxa</taxon>
    </lineage>
</organism>
<evidence type="ECO:0000256" key="1">
    <source>
        <dbReference type="ARBA" id="ARBA00004477"/>
    </source>
</evidence>
<dbReference type="Pfam" id="PF06775">
    <property type="entry name" value="Seipin"/>
    <property type="match status" value="1"/>
</dbReference>
<dbReference type="InterPro" id="IPR009617">
    <property type="entry name" value="Seipin"/>
</dbReference>
<accession>A0ABR2YLQ8</accession>
<evidence type="ECO:0000256" key="8">
    <source>
        <dbReference type="SAM" id="Phobius"/>
    </source>
</evidence>